<reference evidence="1 2" key="1">
    <citation type="submission" date="2018-06" db="EMBL/GenBank/DDBJ databases">
        <authorList>
            <consortium name="Pathogen Informatics"/>
            <person name="Doyle S."/>
        </authorList>
    </citation>
    <scope>NUCLEOTIDE SEQUENCE [LARGE SCALE GENOMIC DNA]</scope>
    <source>
        <strain evidence="1 2">NCTC11159</strain>
    </source>
</reference>
<gene>
    <name evidence="1" type="ORF">NCTC11159_04357</name>
</gene>
<proteinExistence type="predicted"/>
<organism evidence="1 2">
    <name type="scientific">Iodobacter fluviatilis</name>
    <dbReference type="NCBI Taxonomy" id="537"/>
    <lineage>
        <taxon>Bacteria</taxon>
        <taxon>Pseudomonadati</taxon>
        <taxon>Pseudomonadota</taxon>
        <taxon>Betaproteobacteria</taxon>
        <taxon>Neisseriales</taxon>
        <taxon>Chitinibacteraceae</taxon>
        <taxon>Iodobacter</taxon>
    </lineage>
</organism>
<dbReference type="RefSeq" id="WP_267896140.1">
    <property type="nucleotide sequence ID" value="NZ_CAWRDJ010000003.1"/>
</dbReference>
<dbReference type="EMBL" id="UGHR01000006">
    <property type="protein sequence ID" value="STR45767.1"/>
    <property type="molecule type" value="Genomic_DNA"/>
</dbReference>
<accession>A0A377SXT2</accession>
<name>A0A377SXT2_9NEIS</name>
<dbReference type="Proteomes" id="UP000255108">
    <property type="component" value="Unassembled WGS sequence"/>
</dbReference>
<dbReference type="AlphaFoldDB" id="A0A377SXT2"/>
<sequence length="42" mass="4669">MTQLSISPMKHWQAKKELLSASPTSILLPTVAQKLFSKEVLS</sequence>
<evidence type="ECO:0000313" key="2">
    <source>
        <dbReference type="Proteomes" id="UP000255108"/>
    </source>
</evidence>
<evidence type="ECO:0000313" key="1">
    <source>
        <dbReference type="EMBL" id="STR45767.1"/>
    </source>
</evidence>
<protein>
    <submittedName>
        <fullName evidence="1">Uncharacterized protein</fullName>
    </submittedName>
</protein>